<keyword evidence="6" id="KW-0560">Oxidoreductase</keyword>
<evidence type="ECO:0000313" key="8">
    <source>
        <dbReference type="EMBL" id="TFF36488.1"/>
    </source>
</evidence>
<keyword evidence="4" id="KW-0288">FMN</keyword>
<reference evidence="8 9" key="1">
    <citation type="journal article" date="2017" name="Int. J. Syst. Evol. Microbiol.">
        <title>Mucilaginibacterpsychrotolerans sp. nov., isolated from peatlands.</title>
        <authorList>
            <person name="Deng Y."/>
            <person name="Shen L."/>
            <person name="Xu B."/>
            <person name="Liu Y."/>
            <person name="Gu Z."/>
            <person name="Liu H."/>
            <person name="Zhou Y."/>
        </authorList>
    </citation>
    <scope>NUCLEOTIDE SEQUENCE [LARGE SCALE GENOMIC DNA]</scope>
    <source>
        <strain evidence="8 9">NH7-4</strain>
    </source>
</reference>
<evidence type="ECO:0000256" key="2">
    <source>
        <dbReference type="ARBA" id="ARBA00007118"/>
    </source>
</evidence>
<dbReference type="Gene3D" id="3.40.109.10">
    <property type="entry name" value="NADH Oxidase"/>
    <property type="match status" value="1"/>
</dbReference>
<dbReference type="CDD" id="cd02149">
    <property type="entry name" value="NfsB-like"/>
    <property type="match status" value="1"/>
</dbReference>
<dbReference type="InterPro" id="IPR029479">
    <property type="entry name" value="Nitroreductase"/>
</dbReference>
<evidence type="ECO:0000256" key="4">
    <source>
        <dbReference type="ARBA" id="ARBA00022643"/>
    </source>
</evidence>
<dbReference type="SUPFAM" id="SSF55469">
    <property type="entry name" value="FMN-dependent nitroreductase-like"/>
    <property type="match status" value="1"/>
</dbReference>
<dbReference type="AlphaFoldDB" id="A0A4Y8SBX4"/>
<dbReference type="GO" id="GO:0016491">
    <property type="term" value="F:oxidoreductase activity"/>
    <property type="evidence" value="ECO:0007669"/>
    <property type="project" value="UniProtKB-KW"/>
</dbReference>
<evidence type="ECO:0000256" key="6">
    <source>
        <dbReference type="ARBA" id="ARBA00023002"/>
    </source>
</evidence>
<comment type="similarity">
    <text evidence="2">Belongs to the nitroreductase family.</text>
</comment>
<gene>
    <name evidence="8" type="ORF">E2R66_15125</name>
</gene>
<keyword evidence="9" id="KW-1185">Reference proteome</keyword>
<evidence type="ECO:0000313" key="9">
    <source>
        <dbReference type="Proteomes" id="UP000297540"/>
    </source>
</evidence>
<evidence type="ECO:0000256" key="3">
    <source>
        <dbReference type="ARBA" id="ARBA00022630"/>
    </source>
</evidence>
<sequence length="210" mass="23175">MMSLTDQLKWRYATKKFDSTKRLSAEQLDYLLEAIQLAPSSYGLQHYKVIVVENPEVRAKLREAAYGQPQVTDASQLIVFAAETNIDEAYVKSFVDLVAETRNVSRESLAGLEGMVLGGIANRTPEQLLLWAQKQAYIALGILLAAVAAEGIDAVPMEGFDPAKFDEILGLKEKGLTATVIAAVGFRAEDDAYSKLVKVRRPQSELFIHI</sequence>
<name>A0A4Y8SBX4_9SPHI</name>
<evidence type="ECO:0000256" key="1">
    <source>
        <dbReference type="ARBA" id="ARBA00001917"/>
    </source>
</evidence>
<evidence type="ECO:0000259" key="7">
    <source>
        <dbReference type="Pfam" id="PF00881"/>
    </source>
</evidence>
<dbReference type="OrthoDB" id="9809288at2"/>
<evidence type="ECO:0000256" key="5">
    <source>
        <dbReference type="ARBA" id="ARBA00022857"/>
    </source>
</evidence>
<dbReference type="PANTHER" id="PTHR43673">
    <property type="entry name" value="NAD(P)H NITROREDUCTASE YDGI-RELATED"/>
    <property type="match status" value="1"/>
</dbReference>
<comment type="caution">
    <text evidence="8">The sequence shown here is derived from an EMBL/GenBank/DDBJ whole genome shotgun (WGS) entry which is preliminary data.</text>
</comment>
<keyword evidence="5" id="KW-0521">NADP</keyword>
<feature type="domain" description="Nitroreductase" evidence="7">
    <location>
        <begin position="8"/>
        <end position="185"/>
    </location>
</feature>
<dbReference type="InterPro" id="IPR000415">
    <property type="entry name" value="Nitroreductase-like"/>
</dbReference>
<protein>
    <submittedName>
        <fullName evidence="8">NAD(P)H-dependent oxidoreductase</fullName>
    </submittedName>
</protein>
<accession>A0A4Y8SBX4</accession>
<organism evidence="8 9">
    <name type="scientific">Mucilaginibacter psychrotolerans</name>
    <dbReference type="NCBI Taxonomy" id="1524096"/>
    <lineage>
        <taxon>Bacteria</taxon>
        <taxon>Pseudomonadati</taxon>
        <taxon>Bacteroidota</taxon>
        <taxon>Sphingobacteriia</taxon>
        <taxon>Sphingobacteriales</taxon>
        <taxon>Sphingobacteriaceae</taxon>
        <taxon>Mucilaginibacter</taxon>
    </lineage>
</organism>
<keyword evidence="3" id="KW-0285">Flavoprotein</keyword>
<dbReference type="EMBL" id="SOZE01000015">
    <property type="protein sequence ID" value="TFF36488.1"/>
    <property type="molecule type" value="Genomic_DNA"/>
</dbReference>
<proteinExistence type="inferred from homology"/>
<comment type="cofactor">
    <cofactor evidence="1">
        <name>FMN</name>
        <dbReference type="ChEBI" id="CHEBI:58210"/>
    </cofactor>
</comment>
<dbReference type="Pfam" id="PF00881">
    <property type="entry name" value="Nitroreductase"/>
    <property type="match status" value="1"/>
</dbReference>
<dbReference type="Proteomes" id="UP000297540">
    <property type="component" value="Unassembled WGS sequence"/>
</dbReference>
<dbReference type="InterPro" id="IPR033878">
    <property type="entry name" value="NfsB-like"/>
</dbReference>
<dbReference type="PANTHER" id="PTHR43673:SF2">
    <property type="entry name" value="NITROREDUCTASE"/>
    <property type="match status" value="1"/>
</dbReference>